<evidence type="ECO:0000313" key="15">
    <source>
        <dbReference type="EMBL" id="SJN16475.1"/>
    </source>
</evidence>
<dbReference type="Gene3D" id="3.90.226.10">
    <property type="entry name" value="2-enoyl-CoA Hydratase, Chain A, domain 1"/>
    <property type="match status" value="1"/>
</dbReference>
<dbReference type="InterPro" id="IPR006108">
    <property type="entry name" value="3HC_DH_C"/>
</dbReference>
<dbReference type="FunFam" id="3.40.50.720:FF:000009">
    <property type="entry name" value="Fatty oxidation complex, alpha subunit"/>
    <property type="match status" value="1"/>
</dbReference>
<keyword evidence="6" id="KW-0442">Lipid degradation</keyword>
<dbReference type="GO" id="GO:0008692">
    <property type="term" value="F:3-hydroxybutyryl-CoA epimerase activity"/>
    <property type="evidence" value="ECO:0007669"/>
    <property type="project" value="UniProtKB-EC"/>
</dbReference>
<dbReference type="Gene3D" id="3.40.50.720">
    <property type="entry name" value="NAD(P)-binding Rossmann-like Domain"/>
    <property type="match status" value="1"/>
</dbReference>
<dbReference type="Proteomes" id="UP000196230">
    <property type="component" value="Unassembled WGS sequence"/>
</dbReference>
<protein>
    <submittedName>
        <fullName evidence="15">Enoyl-CoA hydratase / 3-hydroxyacyl-CoA dehydrogenase / 3-hydroxybutyryl-CoA epimerase</fullName>
        <ecNumber evidence="15">1.1.1.35</ecNumber>
        <ecNumber evidence="15">4.2.1.17</ecNumber>
        <ecNumber evidence="15">5.1.2.3</ecNumber>
    </submittedName>
</protein>
<dbReference type="InterPro" id="IPR050136">
    <property type="entry name" value="FA_oxidation_alpha_subunit"/>
</dbReference>
<evidence type="ECO:0000259" key="13">
    <source>
        <dbReference type="Pfam" id="PF00725"/>
    </source>
</evidence>
<evidence type="ECO:0000259" key="14">
    <source>
        <dbReference type="Pfam" id="PF02737"/>
    </source>
</evidence>
<comment type="pathway">
    <text evidence="1">Lipid metabolism; fatty acid beta-oxidation.</text>
</comment>
<dbReference type="Pfam" id="PF00725">
    <property type="entry name" value="3HCDH"/>
    <property type="match status" value="1"/>
</dbReference>
<organism evidence="15 16">
    <name type="scientific">Micrococcus lylae</name>
    <dbReference type="NCBI Taxonomy" id="1273"/>
    <lineage>
        <taxon>Bacteria</taxon>
        <taxon>Bacillati</taxon>
        <taxon>Actinomycetota</taxon>
        <taxon>Actinomycetes</taxon>
        <taxon>Micrococcales</taxon>
        <taxon>Micrococcaceae</taxon>
        <taxon>Micrococcus</taxon>
    </lineage>
</organism>
<evidence type="ECO:0000256" key="6">
    <source>
        <dbReference type="ARBA" id="ARBA00022963"/>
    </source>
</evidence>
<evidence type="ECO:0000256" key="9">
    <source>
        <dbReference type="ARBA" id="ARBA00023098"/>
    </source>
</evidence>
<feature type="domain" description="3-hydroxyacyl-CoA dehydrogenase NAD binding" evidence="14">
    <location>
        <begin position="350"/>
        <end position="529"/>
    </location>
</feature>
<comment type="similarity">
    <text evidence="4">Belongs to the 3-hydroxyacyl-CoA dehydrogenase family.</text>
</comment>
<evidence type="ECO:0000256" key="5">
    <source>
        <dbReference type="ARBA" id="ARBA00022832"/>
    </source>
</evidence>
<comment type="pathway">
    <text evidence="2">Lipid metabolism; butanoate metabolism.</text>
</comment>
<dbReference type="EC" id="1.1.1.35" evidence="15"/>
<keyword evidence="9" id="KW-0443">Lipid metabolism</keyword>
<dbReference type="EC" id="4.2.1.17" evidence="15"/>
<evidence type="ECO:0000256" key="8">
    <source>
        <dbReference type="ARBA" id="ARBA00023027"/>
    </source>
</evidence>
<dbReference type="InterPro" id="IPR001753">
    <property type="entry name" value="Enoyl-CoA_hydra/iso"/>
</dbReference>
<dbReference type="AlphaFoldDB" id="A0A1R4I9E4"/>
<reference evidence="15 16" key="1">
    <citation type="submission" date="2017-02" db="EMBL/GenBank/DDBJ databases">
        <authorList>
            <person name="Peterson S.W."/>
        </authorList>
    </citation>
    <scope>NUCLEOTIDE SEQUENCE [LARGE SCALE GENOMIC DNA]</scope>
    <source>
        <strain evidence="15 16">2B3F</strain>
    </source>
</reference>
<evidence type="ECO:0000313" key="16">
    <source>
        <dbReference type="Proteomes" id="UP000196230"/>
    </source>
</evidence>
<gene>
    <name evidence="15" type="ORF">FM125_00905</name>
</gene>
<dbReference type="CDD" id="cd06558">
    <property type="entry name" value="crotonase-like"/>
    <property type="match status" value="1"/>
</dbReference>
<dbReference type="PANTHER" id="PTHR43612:SF3">
    <property type="entry name" value="TRIFUNCTIONAL ENZYME SUBUNIT ALPHA, MITOCHONDRIAL"/>
    <property type="match status" value="1"/>
</dbReference>
<dbReference type="SUPFAM" id="SSF51735">
    <property type="entry name" value="NAD(P)-binding Rossmann-fold domains"/>
    <property type="match status" value="1"/>
</dbReference>
<keyword evidence="8" id="KW-0520">NAD</keyword>
<dbReference type="GO" id="GO:0006635">
    <property type="term" value="P:fatty acid beta-oxidation"/>
    <property type="evidence" value="ECO:0007669"/>
    <property type="project" value="UniProtKB-UniPathway"/>
</dbReference>
<dbReference type="GO" id="GO:0016509">
    <property type="term" value="F:long-chain (3S)-3-hydroxyacyl-CoA dehydrogenase (NAD+) activity"/>
    <property type="evidence" value="ECO:0007669"/>
    <property type="project" value="TreeGrafter"/>
</dbReference>
<dbReference type="InterPro" id="IPR008927">
    <property type="entry name" value="6-PGluconate_DH-like_C_sf"/>
</dbReference>
<dbReference type="GO" id="GO:0004300">
    <property type="term" value="F:enoyl-CoA hydratase activity"/>
    <property type="evidence" value="ECO:0007669"/>
    <property type="project" value="UniProtKB-EC"/>
</dbReference>
<dbReference type="EC" id="5.1.2.3" evidence="15"/>
<evidence type="ECO:0000256" key="10">
    <source>
        <dbReference type="ARBA" id="ARBA00023239"/>
    </source>
</evidence>
<keyword evidence="7 15" id="KW-0560">Oxidoreductase</keyword>
<comment type="catalytic activity">
    <reaction evidence="12">
        <text>a (3S)-3-hydroxyacyl-CoA + NAD(+) = a 3-oxoacyl-CoA + NADH + H(+)</text>
        <dbReference type="Rhea" id="RHEA:22432"/>
        <dbReference type="ChEBI" id="CHEBI:15378"/>
        <dbReference type="ChEBI" id="CHEBI:57318"/>
        <dbReference type="ChEBI" id="CHEBI:57540"/>
        <dbReference type="ChEBI" id="CHEBI:57945"/>
        <dbReference type="ChEBI" id="CHEBI:90726"/>
        <dbReference type="EC" id="1.1.1.35"/>
    </reaction>
</comment>
<dbReference type="EMBL" id="FUKP01000007">
    <property type="protein sequence ID" value="SJN16475.1"/>
    <property type="molecule type" value="Genomic_DNA"/>
</dbReference>
<evidence type="ECO:0000256" key="2">
    <source>
        <dbReference type="ARBA" id="ARBA00005086"/>
    </source>
</evidence>
<name>A0A1R4I9E4_9MICC</name>
<dbReference type="RefSeq" id="WP_087133353.1">
    <property type="nucleotide sequence ID" value="NZ_FUKP01000007.1"/>
</dbReference>
<sequence>MTAHTPAPLEQFESLAAMAPDEVLTTAEVTDHELPGGAGTLALLTLDNGAGPRRPATLGPRTLLELGRVVEAQARRAEAGEIQALAYTGVEGTFAAGADLSLVASFEDTSRGADLALLGHAVYDRISAFPAPTVALVNGLALGGGLELALAADHRIVAADAKGFGLPEVRLGLIPGWSGVWRVPHLIGPEAAVQVVLKNPLDNNRLLKAAEAHELGLMDRIVDGDLMEAGLELAGALVTGDEAVAAELAAHRDRDTSDAAWDRAVEAFATLQAARPGADLPARSRLEQLFVGARTRTRAESAQAEAEALSELIASDEFRHTVYAFLGLVQGRAKKPAGDPGADRAMPVKKVGVVGAGLMAGQLALLFAQHLQVPVVMTDMDDERVQRGLAFVQKQVSKQVERGRLTAEQGEGLAGLISGSTDKSVYADADVVIEAVFEELEVKRTVFRELEGIVREDAILMTNTSSLSVAGMAEVLEHPERLVGFHFFNPVAQMPLVEIVRVEQTTDAVVATAFELSRRLRKTGVLVHDAAAFVVNRVLLRLMGEVQASFDAGTDALTADHALDPLAMPMTPFTLAAMVGLPVAQHVSESLAAAFGEERFPVSKNVQALIDGGKTALWAKDVKDPAEAGGATGEAIPEATAALLSQGEDPQTAEQLLVRVQDALAEEIGLLLDEGVVAAPEDVDLCMILGAGWPMHLGGITPYLDTVGASERVNGQRFHAT</sequence>
<accession>A0A1R4I9E4</accession>
<dbReference type="Gene3D" id="1.10.1040.50">
    <property type="match status" value="1"/>
</dbReference>
<dbReference type="Pfam" id="PF02737">
    <property type="entry name" value="3HCDH_N"/>
    <property type="match status" value="1"/>
</dbReference>
<dbReference type="InterPro" id="IPR006176">
    <property type="entry name" value="3-OHacyl-CoA_DH_NAD-bd"/>
</dbReference>
<keyword evidence="15" id="KW-0413">Isomerase</keyword>
<evidence type="ECO:0000256" key="1">
    <source>
        <dbReference type="ARBA" id="ARBA00005005"/>
    </source>
</evidence>
<evidence type="ECO:0000256" key="12">
    <source>
        <dbReference type="ARBA" id="ARBA00049556"/>
    </source>
</evidence>
<dbReference type="Pfam" id="PF00378">
    <property type="entry name" value="ECH_1"/>
    <property type="match status" value="1"/>
</dbReference>
<evidence type="ECO:0000256" key="11">
    <source>
        <dbReference type="ARBA" id="ARBA00023268"/>
    </source>
</evidence>
<evidence type="ECO:0000256" key="7">
    <source>
        <dbReference type="ARBA" id="ARBA00023002"/>
    </source>
</evidence>
<dbReference type="InterPro" id="IPR036291">
    <property type="entry name" value="NAD(P)-bd_dom_sf"/>
</dbReference>
<dbReference type="GO" id="GO:0070403">
    <property type="term" value="F:NAD+ binding"/>
    <property type="evidence" value="ECO:0007669"/>
    <property type="project" value="InterPro"/>
</dbReference>
<dbReference type="SUPFAM" id="SSF48179">
    <property type="entry name" value="6-phosphogluconate dehydrogenase C-terminal domain-like"/>
    <property type="match status" value="2"/>
</dbReference>
<proteinExistence type="inferred from homology"/>
<keyword evidence="10 15" id="KW-0456">Lyase</keyword>
<dbReference type="InterPro" id="IPR029045">
    <property type="entry name" value="ClpP/crotonase-like_dom_sf"/>
</dbReference>
<feature type="domain" description="3-hydroxyacyl-CoA dehydrogenase C-terminal" evidence="13">
    <location>
        <begin position="533"/>
        <end position="614"/>
    </location>
</feature>
<dbReference type="UniPathway" id="UPA00659"/>
<comment type="similarity">
    <text evidence="3">In the central section; belongs to the 3-hydroxyacyl-CoA dehydrogenase family.</text>
</comment>
<evidence type="ECO:0000256" key="3">
    <source>
        <dbReference type="ARBA" id="ARBA00007005"/>
    </source>
</evidence>
<keyword evidence="11" id="KW-0511">Multifunctional enzyme</keyword>
<dbReference type="SUPFAM" id="SSF52096">
    <property type="entry name" value="ClpP/crotonase"/>
    <property type="match status" value="1"/>
</dbReference>
<evidence type="ECO:0000256" key="4">
    <source>
        <dbReference type="ARBA" id="ARBA00009463"/>
    </source>
</evidence>
<keyword evidence="5" id="KW-0276">Fatty acid metabolism</keyword>
<dbReference type="PANTHER" id="PTHR43612">
    <property type="entry name" value="TRIFUNCTIONAL ENZYME SUBUNIT ALPHA"/>
    <property type="match status" value="1"/>
</dbReference>